<reference evidence="2" key="1">
    <citation type="journal article" date="2014" name="Front. Microbiol.">
        <title>High frequency of phylogenetically diverse reductive dehalogenase-homologous genes in deep subseafloor sedimentary metagenomes.</title>
        <authorList>
            <person name="Kawai M."/>
            <person name="Futagami T."/>
            <person name="Toyoda A."/>
            <person name="Takaki Y."/>
            <person name="Nishi S."/>
            <person name="Hori S."/>
            <person name="Arai W."/>
            <person name="Tsubouchi T."/>
            <person name="Morono Y."/>
            <person name="Uchiyama I."/>
            <person name="Ito T."/>
            <person name="Fujiyama A."/>
            <person name="Inagaki F."/>
            <person name="Takami H."/>
        </authorList>
    </citation>
    <scope>NUCLEOTIDE SEQUENCE</scope>
    <source>
        <strain evidence="2">Expedition CK06-06</strain>
    </source>
</reference>
<protein>
    <submittedName>
        <fullName evidence="2">Uncharacterized protein</fullName>
    </submittedName>
</protein>
<dbReference type="AlphaFoldDB" id="X0XAM3"/>
<feature type="region of interest" description="Disordered" evidence="1">
    <location>
        <begin position="1"/>
        <end position="22"/>
    </location>
</feature>
<feature type="non-terminal residue" evidence="2">
    <location>
        <position position="1"/>
    </location>
</feature>
<organism evidence="2">
    <name type="scientific">marine sediment metagenome</name>
    <dbReference type="NCBI Taxonomy" id="412755"/>
    <lineage>
        <taxon>unclassified sequences</taxon>
        <taxon>metagenomes</taxon>
        <taxon>ecological metagenomes</taxon>
    </lineage>
</organism>
<gene>
    <name evidence="2" type="ORF">S01H1_53166</name>
</gene>
<comment type="caution">
    <text evidence="2">The sequence shown here is derived from an EMBL/GenBank/DDBJ whole genome shotgun (WGS) entry which is preliminary data.</text>
</comment>
<dbReference type="EMBL" id="BARS01034414">
    <property type="protein sequence ID" value="GAG21976.1"/>
    <property type="molecule type" value="Genomic_DNA"/>
</dbReference>
<evidence type="ECO:0000313" key="2">
    <source>
        <dbReference type="EMBL" id="GAG21976.1"/>
    </source>
</evidence>
<proteinExistence type="predicted"/>
<sequence>LSRSRHTNGDAEDPKELNPTDCEYWVGGEKIQLSARQKH</sequence>
<name>X0XAM3_9ZZZZ</name>
<evidence type="ECO:0000256" key="1">
    <source>
        <dbReference type="SAM" id="MobiDB-lite"/>
    </source>
</evidence>
<accession>X0XAM3</accession>
<feature type="compositionally biased region" description="Basic and acidic residues" evidence="1">
    <location>
        <begin position="7"/>
        <end position="18"/>
    </location>
</feature>